<sequence length="846" mass="94699">MELRPYPASVQNLRRSTRFRKNQSPFSEYMVEETKDLQYEVMMDDDHAPSLSEDDTTNDAGEVDFNLAAKNCTVLLNRIDPEEDYEKKEDEEKYIRKTGKLQPASRIPAFHKTVAKKRPIAGSQSSDPPAPTLLKKDMPNQTASTNRSAETTSRSKLPSIRETGLPFPSVRLTRINPEMDSHIVSSSEQHTTPQDLKESDGDVEKPPPMVPTPRPALRMKAEDPNYPEEYAYEMSFTAAETAPMPMDDRNVVCSQAPHEEKFEDEDDEEAILKQADNELETCYNEHPFEAESMEFQFVQEDTYQLNEFQKPSVKTESFSESEIVTGKNQDELARKERSSGKRSKDLPKSANFDTPAHSSRIVSPKTTISSQSNKTSRCWGFVVFCLFPSTLLVIGGFGQHVWHYGMPVSVSQLMGQLELHWLEGLWVPHQPCSSDCRVSLVESIPEGLIYSSGSTSLPSISETWINLLTRANISVDIAAFYFTLRDSVIGLSEPSAAQGKEVFKQLMELQSKGVKLNIAVNGPQNNTQDTADLARKGAEVREVDLQSVTGGIIHTKLWVVDRKNLYLGSANMDWRSLTQVKELGVSMEDCSCLAQDASRIFGVYWNIGAQKNGSLPPFWPARYTALSSSEHPLNLKLNGVSARVYLSSSPPQISAYGRSDDLASILSVITDAQTFVYISVMDYLPMSEFTEPRRFWPAINTAIQAAACSKGVQVNLLVSCWPHSPGSMFIFLQSLAVLKRLPLGCNINVKVFHVPSTPDQRKIPFSRVNHAKYMVTDRVVYIGTSNWSENYFTQTAGVGLVVNQTDSLVGEGQRSLQSQLEEVFLRDWTSKYASSLSMDDDKHCSR</sequence>
<comment type="similarity">
    <text evidence="1">Belongs to the phospholipase D family.</text>
</comment>
<protein>
    <recommendedName>
        <fullName evidence="3">PLD phosphodiesterase domain-containing protein</fullName>
    </recommendedName>
</protein>
<evidence type="ECO:0000256" key="2">
    <source>
        <dbReference type="SAM" id="MobiDB-lite"/>
    </source>
</evidence>
<dbReference type="InterPro" id="IPR050874">
    <property type="entry name" value="Diverse_PLD-related"/>
</dbReference>
<evidence type="ECO:0000256" key="1">
    <source>
        <dbReference type="ARBA" id="ARBA00008664"/>
    </source>
</evidence>
<feature type="compositionally biased region" description="Polar residues" evidence="2">
    <location>
        <begin position="356"/>
        <end position="372"/>
    </location>
</feature>
<evidence type="ECO:0000259" key="3">
    <source>
        <dbReference type="PROSITE" id="PS50035"/>
    </source>
</evidence>
<reference evidence="4 5" key="1">
    <citation type="submission" date="2024-06" db="EMBL/GenBank/DDBJ databases">
        <authorList>
            <person name="Pan Q."/>
            <person name="Wen M."/>
            <person name="Jouanno E."/>
            <person name="Zahm M."/>
            <person name="Klopp C."/>
            <person name="Cabau C."/>
            <person name="Louis A."/>
            <person name="Berthelot C."/>
            <person name="Parey E."/>
            <person name="Roest Crollius H."/>
            <person name="Montfort J."/>
            <person name="Robinson-Rechavi M."/>
            <person name="Bouchez O."/>
            <person name="Lampietro C."/>
            <person name="Lopez Roques C."/>
            <person name="Donnadieu C."/>
            <person name="Postlethwait J."/>
            <person name="Bobe J."/>
            <person name="Verreycken H."/>
            <person name="Guiguen Y."/>
        </authorList>
    </citation>
    <scope>NUCLEOTIDE SEQUENCE [LARGE SCALE GENOMIC DNA]</scope>
    <source>
        <strain evidence="4">Up_M1</strain>
        <tissue evidence="4">Testis</tissue>
    </source>
</reference>
<feature type="compositionally biased region" description="Basic and acidic residues" evidence="2">
    <location>
        <begin position="328"/>
        <end position="347"/>
    </location>
</feature>
<organism evidence="4 5">
    <name type="scientific">Umbra pygmaea</name>
    <name type="common">Eastern mudminnow</name>
    <dbReference type="NCBI Taxonomy" id="75934"/>
    <lineage>
        <taxon>Eukaryota</taxon>
        <taxon>Metazoa</taxon>
        <taxon>Chordata</taxon>
        <taxon>Craniata</taxon>
        <taxon>Vertebrata</taxon>
        <taxon>Euteleostomi</taxon>
        <taxon>Actinopterygii</taxon>
        <taxon>Neopterygii</taxon>
        <taxon>Teleostei</taxon>
        <taxon>Protacanthopterygii</taxon>
        <taxon>Esociformes</taxon>
        <taxon>Umbridae</taxon>
        <taxon>Umbra</taxon>
    </lineage>
</organism>
<dbReference type="EMBL" id="JAGEUA010000006">
    <property type="protein sequence ID" value="KAL0973683.1"/>
    <property type="molecule type" value="Genomic_DNA"/>
</dbReference>
<name>A0ABD0WP96_UMBPY</name>
<comment type="caution">
    <text evidence="4">The sequence shown here is derived from an EMBL/GenBank/DDBJ whole genome shotgun (WGS) entry which is preliminary data.</text>
</comment>
<evidence type="ECO:0000313" key="4">
    <source>
        <dbReference type="EMBL" id="KAL0973683.1"/>
    </source>
</evidence>
<feature type="domain" description="PLD phosphodiesterase" evidence="3">
    <location>
        <begin position="549"/>
        <end position="576"/>
    </location>
</feature>
<feature type="region of interest" description="Disordered" evidence="2">
    <location>
        <begin position="80"/>
        <end position="220"/>
    </location>
</feature>
<dbReference type="Proteomes" id="UP001557470">
    <property type="component" value="Unassembled WGS sequence"/>
</dbReference>
<proteinExistence type="inferred from homology"/>
<feature type="compositionally biased region" description="Basic and acidic residues" evidence="2">
    <location>
        <begin position="85"/>
        <end position="95"/>
    </location>
</feature>
<gene>
    <name evidence="4" type="ORF">UPYG_G00209520</name>
</gene>
<accession>A0ABD0WP96</accession>
<dbReference type="Pfam" id="PF13918">
    <property type="entry name" value="PLDc_3"/>
    <property type="match status" value="1"/>
</dbReference>
<keyword evidence="5" id="KW-1185">Reference proteome</keyword>
<feature type="domain" description="PLD phosphodiesterase" evidence="3">
    <location>
        <begin position="765"/>
        <end position="791"/>
    </location>
</feature>
<evidence type="ECO:0000313" key="5">
    <source>
        <dbReference type="Proteomes" id="UP001557470"/>
    </source>
</evidence>
<dbReference type="AlphaFoldDB" id="A0ABD0WP96"/>
<dbReference type="PANTHER" id="PTHR10185">
    <property type="entry name" value="PHOSPHOLIPASE D - RELATED"/>
    <property type="match status" value="1"/>
</dbReference>
<dbReference type="SUPFAM" id="SSF56024">
    <property type="entry name" value="Phospholipase D/nuclease"/>
    <property type="match status" value="2"/>
</dbReference>
<feature type="compositionally biased region" description="Basic and acidic residues" evidence="2">
    <location>
        <begin position="195"/>
        <end position="205"/>
    </location>
</feature>
<dbReference type="InterPro" id="IPR001736">
    <property type="entry name" value="PLipase_D/transphosphatidylase"/>
</dbReference>
<feature type="compositionally biased region" description="Polar residues" evidence="2">
    <location>
        <begin position="139"/>
        <end position="156"/>
    </location>
</feature>
<dbReference type="PANTHER" id="PTHR10185:SF26">
    <property type="entry name" value="PHOSPHOLIPASE D FAMILY, MEMBER 7"/>
    <property type="match status" value="1"/>
</dbReference>
<feature type="region of interest" description="Disordered" evidence="2">
    <location>
        <begin position="316"/>
        <end position="372"/>
    </location>
</feature>
<dbReference type="SMART" id="SM00155">
    <property type="entry name" value="PLDc"/>
    <property type="match status" value="2"/>
</dbReference>
<dbReference type="Gene3D" id="3.30.870.10">
    <property type="entry name" value="Endonuclease Chain A"/>
    <property type="match status" value="2"/>
</dbReference>
<dbReference type="PROSITE" id="PS50035">
    <property type="entry name" value="PLD"/>
    <property type="match status" value="2"/>
</dbReference>
<feature type="compositionally biased region" description="Polar residues" evidence="2">
    <location>
        <begin position="183"/>
        <end position="194"/>
    </location>
</feature>
<dbReference type="InterPro" id="IPR032803">
    <property type="entry name" value="PLDc_3"/>
</dbReference>